<dbReference type="InterPro" id="IPR011989">
    <property type="entry name" value="ARM-like"/>
</dbReference>
<organism evidence="7 8">
    <name type="scientific">Nibrella viscosa</name>
    <dbReference type="NCBI Taxonomy" id="1084524"/>
    <lineage>
        <taxon>Bacteria</taxon>
        <taxon>Pseudomonadati</taxon>
        <taxon>Bacteroidota</taxon>
        <taxon>Cytophagia</taxon>
        <taxon>Cytophagales</taxon>
        <taxon>Spirosomataceae</taxon>
        <taxon>Nibrella</taxon>
    </lineage>
</organism>
<dbReference type="Pfam" id="PF00034">
    <property type="entry name" value="Cytochrom_C"/>
    <property type="match status" value="1"/>
</dbReference>
<feature type="region of interest" description="Disordered" evidence="5">
    <location>
        <begin position="31"/>
        <end position="53"/>
    </location>
</feature>
<dbReference type="InterPro" id="IPR011041">
    <property type="entry name" value="Quinoprot_gluc/sorb_DH_b-prop"/>
</dbReference>
<dbReference type="InterPro" id="IPR016024">
    <property type="entry name" value="ARM-type_fold"/>
</dbReference>
<dbReference type="PANTHER" id="PTHR33546:SF1">
    <property type="entry name" value="LARGE, MULTIFUNCTIONAL SECRETED PROTEIN"/>
    <property type="match status" value="1"/>
</dbReference>
<dbReference type="InterPro" id="IPR013428">
    <property type="entry name" value="Membrane-bound_put_N"/>
</dbReference>
<name>A0ABP8L3B3_9BACT</name>
<dbReference type="SUPFAM" id="SSF46626">
    <property type="entry name" value="Cytochrome c"/>
    <property type="match status" value="1"/>
</dbReference>
<accession>A0ABP8L3B3</accession>
<dbReference type="SUPFAM" id="SSF48371">
    <property type="entry name" value="ARM repeat"/>
    <property type="match status" value="1"/>
</dbReference>
<dbReference type="EMBL" id="BAABHB010000027">
    <property type="protein sequence ID" value="GAA4421382.1"/>
    <property type="molecule type" value="Genomic_DNA"/>
</dbReference>
<evidence type="ECO:0000313" key="8">
    <source>
        <dbReference type="Proteomes" id="UP001500936"/>
    </source>
</evidence>
<protein>
    <recommendedName>
        <fullName evidence="6">Cytochrome c domain-containing protein</fullName>
    </recommendedName>
</protein>
<dbReference type="InterPro" id="IPR009056">
    <property type="entry name" value="Cyt_c-like_dom"/>
</dbReference>
<dbReference type="InterPro" id="IPR013427">
    <property type="entry name" value="Haem-bd_dom_put"/>
</dbReference>
<dbReference type="RefSeq" id="WP_345271562.1">
    <property type="nucleotide sequence ID" value="NZ_BAABHB010000027.1"/>
</dbReference>
<evidence type="ECO:0000256" key="1">
    <source>
        <dbReference type="ARBA" id="ARBA00022617"/>
    </source>
</evidence>
<evidence type="ECO:0000259" key="6">
    <source>
        <dbReference type="PROSITE" id="PS51007"/>
    </source>
</evidence>
<gene>
    <name evidence="7" type="ORF">GCM10023187_57210</name>
</gene>
<proteinExistence type="predicted"/>
<dbReference type="SUPFAM" id="SSF50952">
    <property type="entry name" value="Soluble quinoprotein glucose dehydrogenase"/>
    <property type="match status" value="1"/>
</dbReference>
<evidence type="ECO:0000313" key="7">
    <source>
        <dbReference type="EMBL" id="GAA4421382.1"/>
    </source>
</evidence>
<dbReference type="Proteomes" id="UP001500936">
    <property type="component" value="Unassembled WGS sequence"/>
</dbReference>
<dbReference type="NCBIfam" id="TIGR02603">
    <property type="entry name" value="CxxCH_TIGR02603"/>
    <property type="match status" value="1"/>
</dbReference>
<dbReference type="Gene3D" id="2.120.10.30">
    <property type="entry name" value="TolB, C-terminal domain"/>
    <property type="match status" value="1"/>
</dbReference>
<dbReference type="Gene3D" id="1.10.760.10">
    <property type="entry name" value="Cytochrome c-like domain"/>
    <property type="match status" value="1"/>
</dbReference>
<dbReference type="PANTHER" id="PTHR33546">
    <property type="entry name" value="LARGE, MULTIFUNCTIONAL SECRETED PROTEIN-RELATED"/>
    <property type="match status" value="1"/>
</dbReference>
<dbReference type="InterPro" id="IPR011042">
    <property type="entry name" value="6-blade_b-propeller_TolB-like"/>
</dbReference>
<evidence type="ECO:0000256" key="2">
    <source>
        <dbReference type="ARBA" id="ARBA00022723"/>
    </source>
</evidence>
<reference evidence="8" key="1">
    <citation type="journal article" date="2019" name="Int. J. Syst. Evol. Microbiol.">
        <title>The Global Catalogue of Microorganisms (GCM) 10K type strain sequencing project: providing services to taxonomists for standard genome sequencing and annotation.</title>
        <authorList>
            <consortium name="The Broad Institute Genomics Platform"/>
            <consortium name="The Broad Institute Genome Sequencing Center for Infectious Disease"/>
            <person name="Wu L."/>
            <person name="Ma J."/>
        </authorList>
    </citation>
    <scope>NUCLEOTIDE SEQUENCE [LARGE SCALE GENOMIC DNA]</scope>
    <source>
        <strain evidence="8">JCM 17925</strain>
    </source>
</reference>
<sequence>MPSLTQLPFLNYTRPSTALLLGSGLFLLTQTGGLPPRPEPQRAASGITAPKQAKTTGADDLNKLYLPDDLEATLWAEGPMFYNPTNIDVDARGRVWVTEAVNYRDFNNKPDTRLNHPEGERVMILEDTNGDGRADKSTVFVQDKDIVSPLGIAVIGNKVIVSCAPNLVIFTDENGDDKPDKKEVFLTGFGGLDHDHSLHALVIGPDGKWYFNTGNAGPHVVTDKSGWTLRSGSLYTGGTPYNKINKGNMVSDDGRIWVGGLALRINPDGTGLKVMGHNFRNNYEIGLDSFGNMWQNDNDDQVVACRTSWLMEGANAGYFSLDGTRYWQADQRPGQPIPIAHWHQEDPGVMPAGDITGAGSPTGVVFYEGDELGPKYRGILLSAEAGRNVIFSYKPEPQGAGYRLPRVDFISTFPAVDENYKWNEVDNDPRKWFRPSDVAVGTDGSLYIADWYDPIVGGHQMHDKKGYGRIFRITPKGKNLKVPKIDLRTTKGQIAALQNPAVNVRALGFDALKAQGEKAIKPVKQLLTAENPYHRARAVYLLVNLGDKGIAEVKNLLRSNDPDIRVVALRALRQVDQDIMPALQQLANDASPAVRREVAIALRDVPFDQCKDLLLKLVGSYDGQDRWFLNALGQAADKKEEALFAALKPTLPADPLQWDQRTANLIWELHPASAVGLFKQRAAAPGLIADARKQSIVALGFIKDIAAAQAMVDLTRMDDKAIVDQANYWVNFRRGNDWATLLNWDEVLPPRLTPNEQKMLALRQKLLDEYTSEPDKTKVALDMARDPEGGKVLVGLAADKKLPDSVKKAVGEVIFQNPDQSVRTMAGDYFTRPGATATLSLNKVTALTGSATAGQTIFKNTCSTCHRHGQQGSDIGPELTKIHQKFDRNGLLDAIVNPSAGLAFGYEPWLITTKNGQTYYGFLLSDGQQAIVMKDAAGQKHTIPASKIASRKQYTTSLMPDAVSLGLNEQQLADLTAYLMKQ</sequence>
<dbReference type="Pfam" id="PF23500">
    <property type="entry name" value="DUF7133"/>
    <property type="match status" value="1"/>
</dbReference>
<comment type="caution">
    <text evidence="7">The sequence shown here is derived from an EMBL/GenBank/DDBJ whole genome shotgun (WGS) entry which is preliminary data.</text>
</comment>
<feature type="domain" description="Cytochrome c" evidence="6">
    <location>
        <begin position="849"/>
        <end position="982"/>
    </location>
</feature>
<keyword evidence="8" id="KW-1185">Reference proteome</keyword>
<dbReference type="NCBIfam" id="TIGR02604">
    <property type="entry name" value="Piru_Ver_Nterm"/>
    <property type="match status" value="1"/>
</dbReference>
<dbReference type="Gene3D" id="1.25.10.10">
    <property type="entry name" value="Leucine-rich Repeat Variant"/>
    <property type="match status" value="1"/>
</dbReference>
<evidence type="ECO:0000256" key="5">
    <source>
        <dbReference type="SAM" id="MobiDB-lite"/>
    </source>
</evidence>
<keyword evidence="1 4" id="KW-0349">Heme</keyword>
<dbReference type="InterPro" id="IPR055557">
    <property type="entry name" value="DUF7133"/>
</dbReference>
<dbReference type="InterPro" id="IPR036909">
    <property type="entry name" value="Cyt_c-like_dom_sf"/>
</dbReference>
<keyword evidence="2 4" id="KW-0479">Metal-binding</keyword>
<keyword evidence="3 4" id="KW-0408">Iron</keyword>
<evidence type="ECO:0000256" key="4">
    <source>
        <dbReference type="PROSITE-ProRule" id="PRU00433"/>
    </source>
</evidence>
<dbReference type="Pfam" id="PF13646">
    <property type="entry name" value="HEAT_2"/>
    <property type="match status" value="1"/>
</dbReference>
<evidence type="ECO:0000256" key="3">
    <source>
        <dbReference type="ARBA" id="ARBA00023004"/>
    </source>
</evidence>
<dbReference type="PROSITE" id="PS51007">
    <property type="entry name" value="CYTC"/>
    <property type="match status" value="1"/>
</dbReference>